<accession>A0A261EQH4</accession>
<comment type="caution">
    <text evidence="2">The sequence shown here is derived from an EMBL/GenBank/DDBJ whole genome shotgun (WGS) entry which is preliminary data.</text>
</comment>
<sequence length="368" mass="41240">MFTGFHAQCASQHSHITNPPVLPRHNNLGKQPLTGTSPPTHTPVSPLCASHHSHIAPRTTNSPAMRQPPLAHSKRPTPPNTNSLGKRPLAWHRSQPDSSPTRKCASHHWHIAHPPALPQHNNRRKQPIHGMRPATDTPDTRKCASHRSHIAPQITIGPAMCQPPLTHNRPKRHTEPRPKHHTAPPPAMCQPLLAHSQAPTLPNTNNPGKQPLTRHHFQPNSSPTHKCASHRSHITHPPTLPRHNNRRKQPIHGMRPATDTSDIRKCASHRSHIAPQTTISPAMRQPPLAHCAPNRHQPRNVPTPLRTSTPQNRDAHSRRCTCNLIWKGNFDRRQGRPRHRCTPPMRATDADIRPARHLRIMQHPGPPP</sequence>
<proteinExistence type="predicted"/>
<dbReference type="AlphaFoldDB" id="A0A261EQH4"/>
<dbReference type="EMBL" id="MWWQ01000017">
    <property type="protein sequence ID" value="OZG49101.1"/>
    <property type="molecule type" value="Genomic_DNA"/>
</dbReference>
<feature type="region of interest" description="Disordered" evidence="1">
    <location>
        <begin position="1"/>
        <end position="104"/>
    </location>
</feature>
<feature type="region of interest" description="Disordered" evidence="1">
    <location>
        <begin position="197"/>
        <end position="317"/>
    </location>
</feature>
<gene>
    <name evidence="2" type="ORF">PSSU_1596</name>
</gene>
<keyword evidence="3" id="KW-1185">Reference proteome</keyword>
<feature type="compositionally biased region" description="Basic residues" evidence="1">
    <location>
        <begin position="168"/>
        <end position="182"/>
    </location>
</feature>
<protein>
    <submittedName>
        <fullName evidence="2">Uncharacterized protein</fullName>
    </submittedName>
</protein>
<feature type="compositionally biased region" description="Polar residues" evidence="1">
    <location>
        <begin position="33"/>
        <end position="43"/>
    </location>
</feature>
<dbReference type="Proteomes" id="UP000216454">
    <property type="component" value="Unassembled WGS sequence"/>
</dbReference>
<name>A0A261EQH4_9BIFI</name>
<evidence type="ECO:0000313" key="2">
    <source>
        <dbReference type="EMBL" id="OZG49101.1"/>
    </source>
</evidence>
<feature type="region of interest" description="Disordered" evidence="1">
    <location>
        <begin position="157"/>
        <end position="184"/>
    </location>
</feature>
<reference evidence="2 3" key="1">
    <citation type="journal article" date="2017" name="BMC Genomics">
        <title>Comparative genomic and phylogenomic analyses of the Bifidobacteriaceae family.</title>
        <authorList>
            <person name="Lugli G.A."/>
            <person name="Milani C."/>
            <person name="Turroni F."/>
            <person name="Duranti S."/>
            <person name="Mancabelli L."/>
            <person name="Mangifesta M."/>
            <person name="Ferrario C."/>
            <person name="Modesto M."/>
            <person name="Mattarelli P."/>
            <person name="Jiri K."/>
            <person name="van Sinderen D."/>
            <person name="Ventura M."/>
        </authorList>
    </citation>
    <scope>NUCLEOTIDE SEQUENCE [LARGE SCALE GENOMIC DNA]</scope>
    <source>
        <strain evidence="2 3">DSM 24744</strain>
    </source>
</reference>
<evidence type="ECO:0000256" key="1">
    <source>
        <dbReference type="SAM" id="MobiDB-lite"/>
    </source>
</evidence>
<feature type="compositionally biased region" description="Polar residues" evidence="1">
    <location>
        <begin position="197"/>
        <end position="208"/>
    </location>
</feature>
<organism evidence="2 3">
    <name type="scientific">Pseudoscardovia suis</name>
    <dbReference type="NCBI Taxonomy" id="987063"/>
    <lineage>
        <taxon>Bacteria</taxon>
        <taxon>Bacillati</taxon>
        <taxon>Actinomycetota</taxon>
        <taxon>Actinomycetes</taxon>
        <taxon>Bifidobacteriales</taxon>
        <taxon>Bifidobacteriaceae</taxon>
        <taxon>Pseudoscardovia</taxon>
    </lineage>
</organism>
<evidence type="ECO:0000313" key="3">
    <source>
        <dbReference type="Proteomes" id="UP000216454"/>
    </source>
</evidence>